<dbReference type="GO" id="GO:0030162">
    <property type="term" value="P:regulation of proteolysis"/>
    <property type="evidence" value="ECO:0007669"/>
    <property type="project" value="TreeGrafter"/>
</dbReference>
<gene>
    <name evidence="3" type="ORF">H2200_005894</name>
</gene>
<dbReference type="Proteomes" id="UP001172673">
    <property type="component" value="Unassembled WGS sequence"/>
</dbReference>
<protein>
    <recommendedName>
        <fullName evidence="5">Phosphatidylethanolamine-binding protein</fullName>
    </recommendedName>
</protein>
<dbReference type="GO" id="GO:0005543">
    <property type="term" value="F:phospholipid binding"/>
    <property type="evidence" value="ECO:0007669"/>
    <property type="project" value="TreeGrafter"/>
</dbReference>
<dbReference type="InterPro" id="IPR008914">
    <property type="entry name" value="PEBP"/>
</dbReference>
<name>A0AA39CIU4_9EURO</name>
<feature type="compositionally biased region" description="Low complexity" evidence="1">
    <location>
        <begin position="240"/>
        <end position="289"/>
    </location>
</feature>
<dbReference type="InterPro" id="IPR035810">
    <property type="entry name" value="PEBP_euk"/>
</dbReference>
<proteinExistence type="predicted"/>
<evidence type="ECO:0000313" key="3">
    <source>
        <dbReference type="EMBL" id="KAJ9609567.1"/>
    </source>
</evidence>
<feature type="chain" id="PRO_5041257756" description="Phosphatidylethanolamine-binding protein" evidence="2">
    <location>
        <begin position="19"/>
        <end position="326"/>
    </location>
</feature>
<evidence type="ECO:0000256" key="2">
    <source>
        <dbReference type="SAM" id="SignalP"/>
    </source>
</evidence>
<dbReference type="SUPFAM" id="SSF49777">
    <property type="entry name" value="PEBP-like"/>
    <property type="match status" value="1"/>
</dbReference>
<evidence type="ECO:0008006" key="5">
    <source>
        <dbReference type="Google" id="ProtNLM"/>
    </source>
</evidence>
<dbReference type="Pfam" id="PF01161">
    <property type="entry name" value="PBP"/>
    <property type="match status" value="1"/>
</dbReference>
<organism evidence="3 4">
    <name type="scientific">Cladophialophora chaetospira</name>
    <dbReference type="NCBI Taxonomy" id="386627"/>
    <lineage>
        <taxon>Eukaryota</taxon>
        <taxon>Fungi</taxon>
        <taxon>Dikarya</taxon>
        <taxon>Ascomycota</taxon>
        <taxon>Pezizomycotina</taxon>
        <taxon>Eurotiomycetes</taxon>
        <taxon>Chaetothyriomycetidae</taxon>
        <taxon>Chaetothyriales</taxon>
        <taxon>Herpotrichiellaceae</taxon>
        <taxon>Cladophialophora</taxon>
    </lineage>
</organism>
<keyword evidence="4" id="KW-1185">Reference proteome</keyword>
<dbReference type="PANTHER" id="PTHR11362:SF141">
    <property type="entry name" value="PHOSPHATIDYLETHANOLAMINE-BINDING PROTEIN"/>
    <property type="match status" value="1"/>
</dbReference>
<sequence length="326" mass="34173">MKDLRSLVLLALAALINAQSAPDFPIQVDTTLRVDYQSSSISIKAGELINRNDVLDEPTIVGPSDSSRTVDYMVFIIDEDVTPPNDPSSRVQFLHWFEPNLAGASEVLFADVDAQNFTSATPLTYIPPSPPGGDKAHRYTVIMYNQPEGFSIPSAFTSVFQDKSDLSNRLNFDIKGFVDASGLGEPVAANWFEVQNTTQPAGGSGSSSSSSSSTSSSTSFSTTTSSLPTEVPTLSRTFTETEATSTSESSAEVETSTAPPAEASTSTAVVVASPTLATTTSSTPSTSASITPDAGNGAGLVDVRGSMRALIISLLFSIGVAGFWLL</sequence>
<reference evidence="3" key="1">
    <citation type="submission" date="2022-10" db="EMBL/GenBank/DDBJ databases">
        <title>Culturing micro-colonial fungi from biological soil crusts in the Mojave desert and describing Neophaeococcomyces mojavensis, and introducing the new genera and species Taxawa tesnikishii.</title>
        <authorList>
            <person name="Kurbessoian T."/>
            <person name="Stajich J.E."/>
        </authorList>
    </citation>
    <scope>NUCLEOTIDE SEQUENCE</scope>
    <source>
        <strain evidence="3">TK_41</strain>
    </source>
</reference>
<evidence type="ECO:0000256" key="1">
    <source>
        <dbReference type="SAM" id="MobiDB-lite"/>
    </source>
</evidence>
<dbReference type="PANTHER" id="PTHR11362">
    <property type="entry name" value="PHOSPHATIDYLETHANOLAMINE-BINDING PROTEIN"/>
    <property type="match status" value="1"/>
</dbReference>
<feature type="signal peptide" evidence="2">
    <location>
        <begin position="1"/>
        <end position="18"/>
    </location>
</feature>
<dbReference type="EMBL" id="JAPDRK010000008">
    <property type="protein sequence ID" value="KAJ9609567.1"/>
    <property type="molecule type" value="Genomic_DNA"/>
</dbReference>
<dbReference type="AlphaFoldDB" id="A0AA39CIU4"/>
<dbReference type="GO" id="GO:0046578">
    <property type="term" value="P:regulation of Ras protein signal transduction"/>
    <property type="evidence" value="ECO:0007669"/>
    <property type="project" value="TreeGrafter"/>
</dbReference>
<feature type="compositionally biased region" description="Low complexity" evidence="1">
    <location>
        <begin position="206"/>
        <end position="226"/>
    </location>
</feature>
<accession>A0AA39CIU4</accession>
<evidence type="ECO:0000313" key="4">
    <source>
        <dbReference type="Proteomes" id="UP001172673"/>
    </source>
</evidence>
<comment type="caution">
    <text evidence="3">The sequence shown here is derived from an EMBL/GenBank/DDBJ whole genome shotgun (WGS) entry which is preliminary data.</text>
</comment>
<dbReference type="Gene3D" id="3.90.280.10">
    <property type="entry name" value="PEBP-like"/>
    <property type="match status" value="1"/>
</dbReference>
<dbReference type="CDD" id="cd00866">
    <property type="entry name" value="PEBP_euk"/>
    <property type="match status" value="1"/>
</dbReference>
<keyword evidence="2" id="KW-0732">Signal</keyword>
<feature type="region of interest" description="Disordered" evidence="1">
    <location>
        <begin position="198"/>
        <end position="295"/>
    </location>
</feature>
<dbReference type="InterPro" id="IPR036610">
    <property type="entry name" value="PEBP-like_sf"/>
</dbReference>
<dbReference type="GO" id="GO:0030414">
    <property type="term" value="F:peptidase inhibitor activity"/>
    <property type="evidence" value="ECO:0007669"/>
    <property type="project" value="TreeGrafter"/>
</dbReference>